<dbReference type="Proteomes" id="UP000199582">
    <property type="component" value="Unassembled WGS sequence"/>
</dbReference>
<keyword evidence="3" id="KW-1185">Reference proteome</keyword>
<organism evidence="2 3">
    <name type="scientific">Roseovarius azorensis</name>
    <dbReference type="NCBI Taxonomy" id="1287727"/>
    <lineage>
        <taxon>Bacteria</taxon>
        <taxon>Pseudomonadati</taxon>
        <taxon>Pseudomonadota</taxon>
        <taxon>Alphaproteobacteria</taxon>
        <taxon>Rhodobacterales</taxon>
        <taxon>Roseobacteraceae</taxon>
        <taxon>Roseovarius</taxon>
    </lineage>
</organism>
<dbReference type="RefSeq" id="WP_093039175.1">
    <property type="nucleotide sequence ID" value="NZ_FOAG01000018.1"/>
</dbReference>
<dbReference type="STRING" id="1287727.SAMN05443999_1183"/>
<accession>A0A1H7WZT6</accession>
<feature type="region of interest" description="Disordered" evidence="1">
    <location>
        <begin position="56"/>
        <end position="86"/>
    </location>
</feature>
<name>A0A1H7WZT6_9RHOB</name>
<reference evidence="2 3" key="1">
    <citation type="submission" date="2016-10" db="EMBL/GenBank/DDBJ databases">
        <authorList>
            <person name="de Groot N.N."/>
        </authorList>
    </citation>
    <scope>NUCLEOTIDE SEQUENCE [LARGE SCALE GENOMIC DNA]</scope>
    <source>
        <strain evidence="2 3">DSM 100674</strain>
    </source>
</reference>
<dbReference type="AlphaFoldDB" id="A0A1H7WZT6"/>
<gene>
    <name evidence="2" type="ORF">SAMN05443999_1183</name>
</gene>
<dbReference type="EMBL" id="FOAG01000018">
    <property type="protein sequence ID" value="SEM27156.1"/>
    <property type="molecule type" value="Genomic_DNA"/>
</dbReference>
<evidence type="ECO:0000313" key="2">
    <source>
        <dbReference type="EMBL" id="SEM27156.1"/>
    </source>
</evidence>
<evidence type="ECO:0000256" key="1">
    <source>
        <dbReference type="SAM" id="MobiDB-lite"/>
    </source>
</evidence>
<dbReference type="OrthoDB" id="5525774at2"/>
<feature type="compositionally biased region" description="Basic residues" evidence="1">
    <location>
        <begin position="75"/>
        <end position="86"/>
    </location>
</feature>
<protein>
    <submittedName>
        <fullName evidence="2">Uncharacterized protein</fullName>
    </submittedName>
</protein>
<sequence length="86" mass="9829">MPERSSSGKERKDGQLVIRIKKAERHEFIDLCDVLDTSAAREIRKFIRDFILSHADPANNIGGPDLTADEQPQRRSAKKVKRSKKK</sequence>
<proteinExistence type="predicted"/>
<evidence type="ECO:0000313" key="3">
    <source>
        <dbReference type="Proteomes" id="UP000199582"/>
    </source>
</evidence>